<dbReference type="EMBL" id="CAJPDS010000104">
    <property type="protein sequence ID" value="CAF9937701.1"/>
    <property type="molecule type" value="Genomic_DNA"/>
</dbReference>
<keyword evidence="3" id="KW-1185">Reference proteome</keyword>
<proteinExistence type="predicted"/>
<gene>
    <name evidence="2" type="ORF">HETSPECPRED_000620</name>
</gene>
<dbReference type="InterPro" id="IPR056125">
    <property type="entry name" value="DUF7708"/>
</dbReference>
<protein>
    <recommendedName>
        <fullName evidence="1">DUF7708 domain-containing protein</fullName>
    </recommendedName>
</protein>
<name>A0A8H3GCP9_9LECA</name>
<dbReference type="AlphaFoldDB" id="A0A8H3GCP9"/>
<comment type="caution">
    <text evidence="2">The sequence shown here is derived from an EMBL/GenBank/DDBJ whole genome shotgun (WGS) entry which is preliminary data.</text>
</comment>
<evidence type="ECO:0000313" key="2">
    <source>
        <dbReference type="EMBL" id="CAF9937701.1"/>
    </source>
</evidence>
<evidence type="ECO:0000259" key="1">
    <source>
        <dbReference type="Pfam" id="PF24809"/>
    </source>
</evidence>
<dbReference type="OrthoDB" id="4840035at2759"/>
<dbReference type="Proteomes" id="UP000664521">
    <property type="component" value="Unassembled WGS sequence"/>
</dbReference>
<organism evidence="2 3">
    <name type="scientific">Heterodermia speciosa</name>
    <dbReference type="NCBI Taxonomy" id="116794"/>
    <lineage>
        <taxon>Eukaryota</taxon>
        <taxon>Fungi</taxon>
        <taxon>Dikarya</taxon>
        <taxon>Ascomycota</taxon>
        <taxon>Pezizomycotina</taxon>
        <taxon>Lecanoromycetes</taxon>
        <taxon>OSLEUM clade</taxon>
        <taxon>Lecanoromycetidae</taxon>
        <taxon>Caliciales</taxon>
        <taxon>Physciaceae</taxon>
        <taxon>Heterodermia</taxon>
    </lineage>
</organism>
<accession>A0A8H3GCP9</accession>
<feature type="domain" description="DUF7708" evidence="1">
    <location>
        <begin position="140"/>
        <end position="282"/>
    </location>
</feature>
<reference evidence="2" key="1">
    <citation type="submission" date="2021-03" db="EMBL/GenBank/DDBJ databases">
        <authorList>
            <person name="Tagirdzhanova G."/>
        </authorList>
    </citation>
    <scope>NUCLEOTIDE SEQUENCE</scope>
</reference>
<dbReference type="Pfam" id="PF24809">
    <property type="entry name" value="DUF7708"/>
    <property type="match status" value="1"/>
</dbReference>
<sequence length="526" mass="60133">MEDSQDLIAYSRKAKELYRSFSFEIETRITDEPSQDELTLAVIDERKREDERQKQLTEWRKHFEPWPVSAEPEIARLDVESNELTKAWALLRDKLPSDQQVHFAERPQEIGDVFSLVRQIENDWQLEKQKGVSGRVKASFRRICSGLGSHSNLLDILPSSSHYASVFCGTLQTLIQASMNYEKIAEGLSRALKEISEAVDACVKDCVVYRTQAMQHNIANLYAHIFFFLRNTIDWYMKKSIKRALSSLREDFYEKFEEEVSNIKRISQAISREAQHGSHSEIRYTRMLTEDTVIGLQDLKRDLAERKYREERAAKESAREREAMLVLQLEKMKRLDDLHRLIGESAKTLLWERASTFISEGAKGRGTQSRSRNPKTGQALGTFNSFSSDEAILIDHDGTDNLQYYSRHLEDSIVHGRVRTPHDPAVGLFFDWQVVAALQEWTTSNASQIINVVGPSQIDEDSGDIVFLRATATRDVFATRDGSGNGSTDIPDVCAHPATDRATPMCYDKLPNFIKSTKLRAAEWLS</sequence>
<evidence type="ECO:0000313" key="3">
    <source>
        <dbReference type="Proteomes" id="UP000664521"/>
    </source>
</evidence>